<protein>
    <submittedName>
        <fullName evidence="1">Uncharacterized protein</fullName>
    </submittedName>
</protein>
<name>A0A1N7SMV9_9BURK</name>
<gene>
    <name evidence="1" type="ORF">BN2476_630104</name>
</gene>
<proteinExistence type="predicted"/>
<sequence>MRTPLRASVARYALAVLFIQAQLQKALDDVTEIFIKVMRKYSSCANVSINLLMGERNAARKRKHKLVIQMYRMKSVSTHCRDCANYAIG</sequence>
<organism evidence="1 2">
    <name type="scientific">Paraburkholderia piptadeniae</name>
    <dbReference type="NCBI Taxonomy" id="1701573"/>
    <lineage>
        <taxon>Bacteria</taxon>
        <taxon>Pseudomonadati</taxon>
        <taxon>Pseudomonadota</taxon>
        <taxon>Betaproteobacteria</taxon>
        <taxon>Burkholderiales</taxon>
        <taxon>Burkholderiaceae</taxon>
        <taxon>Paraburkholderia</taxon>
    </lineage>
</organism>
<dbReference type="RefSeq" id="WP_087737922.1">
    <property type="nucleotide sequence ID" value="NZ_CYGY02000063.1"/>
</dbReference>
<dbReference type="EMBL" id="CYGY02000063">
    <property type="protein sequence ID" value="SIT48309.1"/>
    <property type="molecule type" value="Genomic_DNA"/>
</dbReference>
<comment type="caution">
    <text evidence="1">The sequence shown here is derived from an EMBL/GenBank/DDBJ whole genome shotgun (WGS) entry which is preliminary data.</text>
</comment>
<dbReference type="Proteomes" id="UP000195569">
    <property type="component" value="Unassembled WGS sequence"/>
</dbReference>
<evidence type="ECO:0000313" key="2">
    <source>
        <dbReference type="Proteomes" id="UP000195569"/>
    </source>
</evidence>
<keyword evidence="2" id="KW-1185">Reference proteome</keyword>
<dbReference type="AlphaFoldDB" id="A0A1N7SMV9"/>
<accession>A0A1N7SMV9</accession>
<evidence type="ECO:0000313" key="1">
    <source>
        <dbReference type="EMBL" id="SIT48309.1"/>
    </source>
</evidence>
<reference evidence="1" key="1">
    <citation type="submission" date="2016-12" db="EMBL/GenBank/DDBJ databases">
        <authorList>
            <person name="Moulin L."/>
        </authorList>
    </citation>
    <scope>NUCLEOTIDE SEQUENCE [LARGE SCALE GENOMIC DNA]</scope>
    <source>
        <strain evidence="1">STM 7183</strain>
    </source>
</reference>